<evidence type="ECO:0000256" key="1">
    <source>
        <dbReference type="ARBA" id="ARBA00004316"/>
    </source>
</evidence>
<dbReference type="GO" id="GO:0048678">
    <property type="term" value="P:response to axon injury"/>
    <property type="evidence" value="ECO:0007669"/>
    <property type="project" value="TreeGrafter"/>
</dbReference>
<gene>
    <name evidence="4" type="ORF">LNINA_LOCUS10685</name>
</gene>
<evidence type="ECO:0000256" key="3">
    <source>
        <dbReference type="ARBA" id="ARBA00023273"/>
    </source>
</evidence>
<evidence type="ECO:0000313" key="4">
    <source>
        <dbReference type="EMBL" id="CAK1551553.1"/>
    </source>
</evidence>
<dbReference type="InterPro" id="IPR052315">
    <property type="entry name" value="MORN4"/>
</dbReference>
<protein>
    <recommendedName>
        <fullName evidence="6">MORN repeat-containing protein 4</fullName>
    </recommendedName>
</protein>
<accession>A0AAV1JQ23</accession>
<reference evidence="4 5" key="1">
    <citation type="submission" date="2023-11" db="EMBL/GenBank/DDBJ databases">
        <authorList>
            <person name="Okamura Y."/>
        </authorList>
    </citation>
    <scope>NUCLEOTIDE SEQUENCE [LARGE SCALE GENOMIC DNA]</scope>
</reference>
<evidence type="ECO:0008006" key="6">
    <source>
        <dbReference type="Google" id="ProtNLM"/>
    </source>
</evidence>
<comment type="caution">
    <text evidence="4">The sequence shown here is derived from an EMBL/GenBank/DDBJ whole genome shotgun (WGS) entry which is preliminary data.</text>
</comment>
<dbReference type="Pfam" id="PF02493">
    <property type="entry name" value="MORN"/>
    <property type="match status" value="4"/>
</dbReference>
<evidence type="ECO:0000313" key="5">
    <source>
        <dbReference type="Proteomes" id="UP001497472"/>
    </source>
</evidence>
<dbReference type="Proteomes" id="UP001497472">
    <property type="component" value="Unassembled WGS sequence"/>
</dbReference>
<dbReference type="PANTHER" id="PTHR46614:SF1">
    <property type="entry name" value="MORN REPEAT-CONTAINING PROTEIN 4"/>
    <property type="match status" value="1"/>
</dbReference>
<sequence length="195" mass="21811">MKIYLNNVTYNKITCAQIRLSKCTGNPFSSSLKWVDCVTNMVDAEPCAAKTGAYKYEDGTKYVGEWNSKGQKHGMGHLVLPDGTRYDGSLMSGLCSGLGVMSFPDGAKYEGEFMQGWFHGHGVFWRADGMKFEGEFRGGRVWGLGLVTFCDGSNGFPRNEGFFQDCKMIRRKRCTEVVQRAQKVAYMARAQCQQV</sequence>
<dbReference type="GO" id="GO:0042995">
    <property type="term" value="C:cell projection"/>
    <property type="evidence" value="ECO:0007669"/>
    <property type="project" value="UniProtKB-SubCell"/>
</dbReference>
<evidence type="ECO:0000256" key="2">
    <source>
        <dbReference type="ARBA" id="ARBA00022737"/>
    </source>
</evidence>
<keyword evidence="5" id="KW-1185">Reference proteome</keyword>
<dbReference type="InterPro" id="IPR003409">
    <property type="entry name" value="MORN"/>
</dbReference>
<dbReference type="AlphaFoldDB" id="A0AAV1JQ23"/>
<proteinExistence type="predicted"/>
<dbReference type="SMART" id="SM00698">
    <property type="entry name" value="MORN"/>
    <property type="match status" value="3"/>
</dbReference>
<keyword evidence="3" id="KW-0966">Cell projection</keyword>
<dbReference type="EMBL" id="CAVLEF010000132">
    <property type="protein sequence ID" value="CAK1551553.1"/>
    <property type="molecule type" value="Genomic_DNA"/>
</dbReference>
<dbReference type="PANTHER" id="PTHR46614">
    <property type="entry name" value="MORN REPEAT-CONTAINING PROTEIN 4"/>
    <property type="match status" value="1"/>
</dbReference>
<keyword evidence="2" id="KW-0677">Repeat</keyword>
<dbReference type="Gene3D" id="2.20.110.10">
    <property type="entry name" value="Histone H3 K4-specific methyltransferase SET7/9 N-terminal domain"/>
    <property type="match status" value="2"/>
</dbReference>
<name>A0AAV1JQ23_9NEOP</name>
<comment type="subcellular location">
    <subcellularLocation>
        <location evidence="1">Cell projection</location>
    </subcellularLocation>
</comment>
<dbReference type="SUPFAM" id="SSF82185">
    <property type="entry name" value="Histone H3 K4-specific methyltransferase SET7/9 N-terminal domain"/>
    <property type="match status" value="1"/>
</dbReference>
<organism evidence="4 5">
    <name type="scientific">Leptosia nina</name>
    <dbReference type="NCBI Taxonomy" id="320188"/>
    <lineage>
        <taxon>Eukaryota</taxon>
        <taxon>Metazoa</taxon>
        <taxon>Ecdysozoa</taxon>
        <taxon>Arthropoda</taxon>
        <taxon>Hexapoda</taxon>
        <taxon>Insecta</taxon>
        <taxon>Pterygota</taxon>
        <taxon>Neoptera</taxon>
        <taxon>Endopterygota</taxon>
        <taxon>Lepidoptera</taxon>
        <taxon>Glossata</taxon>
        <taxon>Ditrysia</taxon>
        <taxon>Papilionoidea</taxon>
        <taxon>Pieridae</taxon>
        <taxon>Pierinae</taxon>
        <taxon>Leptosia</taxon>
    </lineage>
</organism>